<evidence type="ECO:0000313" key="2">
    <source>
        <dbReference type="WBParaSite" id="Hba_00438"/>
    </source>
</evidence>
<organism evidence="1 2">
    <name type="scientific">Heterorhabditis bacteriophora</name>
    <name type="common">Entomopathogenic nematode worm</name>
    <dbReference type="NCBI Taxonomy" id="37862"/>
    <lineage>
        <taxon>Eukaryota</taxon>
        <taxon>Metazoa</taxon>
        <taxon>Ecdysozoa</taxon>
        <taxon>Nematoda</taxon>
        <taxon>Chromadorea</taxon>
        <taxon>Rhabditida</taxon>
        <taxon>Rhabditina</taxon>
        <taxon>Rhabditomorpha</taxon>
        <taxon>Strongyloidea</taxon>
        <taxon>Heterorhabditidae</taxon>
        <taxon>Heterorhabditis</taxon>
    </lineage>
</organism>
<proteinExistence type="predicted"/>
<reference evidence="2" key="1">
    <citation type="submission" date="2016-11" db="UniProtKB">
        <authorList>
            <consortium name="WormBaseParasite"/>
        </authorList>
    </citation>
    <scope>IDENTIFICATION</scope>
</reference>
<keyword evidence="1" id="KW-1185">Reference proteome</keyword>
<protein>
    <submittedName>
        <fullName evidence="2">Uncharacterized protein</fullName>
    </submittedName>
</protein>
<dbReference type="WBParaSite" id="Hba_00438">
    <property type="protein sequence ID" value="Hba_00438"/>
    <property type="gene ID" value="Hba_00438"/>
</dbReference>
<sequence>MEGKADQIWRVVRRNVANDSLATHVSEFRNLQVGFFRLKLKCNR</sequence>
<dbReference type="Proteomes" id="UP000095283">
    <property type="component" value="Unplaced"/>
</dbReference>
<evidence type="ECO:0000313" key="1">
    <source>
        <dbReference type="Proteomes" id="UP000095283"/>
    </source>
</evidence>
<accession>A0A1I7W746</accession>
<dbReference type="AlphaFoldDB" id="A0A1I7W746"/>
<name>A0A1I7W746_HETBA</name>